<name>A0AAE0ZRB4_9GAST</name>
<gene>
    <name evidence="1" type="ORF">RRG08_022295</name>
</gene>
<dbReference type="EMBL" id="JAWDGP010003531">
    <property type="protein sequence ID" value="KAK3773586.1"/>
    <property type="molecule type" value="Genomic_DNA"/>
</dbReference>
<sequence length="115" mass="12634">MLCLWSSQAIELTTENLILSQNDPSFFNHDKELCAILLPSSLPTPLLVALHVPPPPPKRMPCALKISLQILSRHDVTGCYLSGIKNLISADELQLPNGSLGSAHIRQSEEMESTF</sequence>
<dbReference type="AlphaFoldDB" id="A0AAE0ZRB4"/>
<evidence type="ECO:0000313" key="2">
    <source>
        <dbReference type="Proteomes" id="UP001283361"/>
    </source>
</evidence>
<protein>
    <submittedName>
        <fullName evidence="1">Uncharacterized protein</fullName>
    </submittedName>
</protein>
<evidence type="ECO:0000313" key="1">
    <source>
        <dbReference type="EMBL" id="KAK3773586.1"/>
    </source>
</evidence>
<dbReference type="Proteomes" id="UP001283361">
    <property type="component" value="Unassembled WGS sequence"/>
</dbReference>
<reference evidence="1" key="1">
    <citation type="journal article" date="2023" name="G3 (Bethesda)">
        <title>A reference genome for the long-term kleptoplast-retaining sea slug Elysia crispata morphotype clarki.</title>
        <authorList>
            <person name="Eastman K.E."/>
            <person name="Pendleton A.L."/>
            <person name="Shaikh M.A."/>
            <person name="Suttiyut T."/>
            <person name="Ogas R."/>
            <person name="Tomko P."/>
            <person name="Gavelis G."/>
            <person name="Widhalm J.R."/>
            <person name="Wisecaver J.H."/>
        </authorList>
    </citation>
    <scope>NUCLEOTIDE SEQUENCE</scope>
    <source>
        <strain evidence="1">ECLA1</strain>
    </source>
</reference>
<comment type="caution">
    <text evidence="1">The sequence shown here is derived from an EMBL/GenBank/DDBJ whole genome shotgun (WGS) entry which is preliminary data.</text>
</comment>
<proteinExistence type="predicted"/>
<organism evidence="1 2">
    <name type="scientific">Elysia crispata</name>
    <name type="common">lettuce slug</name>
    <dbReference type="NCBI Taxonomy" id="231223"/>
    <lineage>
        <taxon>Eukaryota</taxon>
        <taxon>Metazoa</taxon>
        <taxon>Spiralia</taxon>
        <taxon>Lophotrochozoa</taxon>
        <taxon>Mollusca</taxon>
        <taxon>Gastropoda</taxon>
        <taxon>Heterobranchia</taxon>
        <taxon>Euthyneura</taxon>
        <taxon>Panpulmonata</taxon>
        <taxon>Sacoglossa</taxon>
        <taxon>Placobranchoidea</taxon>
        <taxon>Plakobranchidae</taxon>
        <taxon>Elysia</taxon>
    </lineage>
</organism>
<accession>A0AAE0ZRB4</accession>
<keyword evidence="2" id="KW-1185">Reference proteome</keyword>